<dbReference type="Proteomes" id="UP001390669">
    <property type="component" value="Unassembled WGS sequence"/>
</dbReference>
<keyword evidence="1" id="KW-0472">Membrane</keyword>
<dbReference type="RefSeq" id="WP_406951023.1">
    <property type="nucleotide sequence ID" value="NZ_JAYMRW010000001.1"/>
</dbReference>
<evidence type="ECO:0000313" key="2">
    <source>
        <dbReference type="EMBL" id="MEM5445932.1"/>
    </source>
</evidence>
<evidence type="ECO:0000256" key="1">
    <source>
        <dbReference type="SAM" id="Phobius"/>
    </source>
</evidence>
<reference evidence="2 3" key="1">
    <citation type="submission" date="2024-01" db="EMBL/GenBank/DDBJ databases">
        <title>The diversity of rhizobia nodulating Mimosa spp. in eleven states of Brazil covering several biomes is determined by host plant, location, and edaphic factors.</title>
        <authorList>
            <person name="Rouws L."/>
            <person name="Barauna A."/>
            <person name="Beukes C."/>
            <person name="De Faria S.M."/>
            <person name="Gross E."/>
            <person name="Dos Reis Junior F.B."/>
            <person name="Simon M."/>
            <person name="Maluk M."/>
            <person name="Odee D.W."/>
            <person name="Kenicer G."/>
            <person name="Young J.P.W."/>
            <person name="Reis V.M."/>
            <person name="Zilli J."/>
            <person name="James E.K."/>
        </authorList>
    </citation>
    <scope>NUCLEOTIDE SEQUENCE [LARGE SCALE GENOMIC DNA]</scope>
    <source>
        <strain evidence="2 3">JPY164</strain>
    </source>
</reference>
<gene>
    <name evidence="2" type="ORF">VSR33_00250</name>
</gene>
<keyword evidence="1" id="KW-1133">Transmembrane helix</keyword>
<sequence>MPVKLPPSQSPEPRPTPPRAVVWLGLLIVAVVIGVVSTLLAWPKNEPTGTALFWICLLVAAPVGWGICFGLRLCYFEQESDRIDADNETLREDRENAVLFASEPLAVVGYTYLSGAGTSNVASSVVEGSISLEAQTSQDGSEGVRHSTLALDVGADSSRYQSCFENLITAIKPVVATIPLDIPFGVRLQLPDAAEQQALLQTWQTCWDDEKMRRARAVLLPAGQGVMALDEWLDNRGGPSLQKCLLIVGVQLHDTPPQNSAEAAVAMVLGWAPLVGRRHIPFVAHLHRPVEANAGSNDAAVSTALLWGRTTGDKVSDLWQAGLAGADKGTVTNSLSDLSVGVSKTDSLSGIHDIDTALGHPGSVAGWLALALAVEHTKQNKHPQLAAWCEGTLRYAVVQPGAQTGNTDSNT</sequence>
<comment type="caution">
    <text evidence="2">The sequence shown here is derived from an EMBL/GenBank/DDBJ whole genome shotgun (WGS) entry which is preliminary data.</text>
</comment>
<feature type="transmembrane region" description="Helical" evidence="1">
    <location>
        <begin position="51"/>
        <end position="73"/>
    </location>
</feature>
<keyword evidence="3" id="KW-1185">Reference proteome</keyword>
<evidence type="ECO:0008006" key="4">
    <source>
        <dbReference type="Google" id="ProtNLM"/>
    </source>
</evidence>
<organism evidence="2 3">
    <name type="scientific">Paraburkholderia guartelaensis</name>
    <dbReference type="NCBI Taxonomy" id="2546446"/>
    <lineage>
        <taxon>Bacteria</taxon>
        <taxon>Pseudomonadati</taxon>
        <taxon>Pseudomonadota</taxon>
        <taxon>Betaproteobacteria</taxon>
        <taxon>Burkholderiales</taxon>
        <taxon>Burkholderiaceae</taxon>
        <taxon>Paraburkholderia</taxon>
    </lineage>
</organism>
<feature type="transmembrane region" description="Helical" evidence="1">
    <location>
        <begin position="20"/>
        <end position="42"/>
    </location>
</feature>
<dbReference type="EMBL" id="JAYMRW010000001">
    <property type="protein sequence ID" value="MEM5445932.1"/>
    <property type="molecule type" value="Genomic_DNA"/>
</dbReference>
<accession>A0ABU9S3H5</accession>
<evidence type="ECO:0000313" key="3">
    <source>
        <dbReference type="Proteomes" id="UP001390669"/>
    </source>
</evidence>
<proteinExistence type="predicted"/>
<protein>
    <recommendedName>
        <fullName evidence="4">DUF2875 domain-containing protein</fullName>
    </recommendedName>
</protein>
<keyword evidence="1" id="KW-0812">Transmembrane</keyword>
<name>A0ABU9S3H5_9BURK</name>